<evidence type="ECO:0000259" key="7">
    <source>
        <dbReference type="Pfam" id="PF13361"/>
    </source>
</evidence>
<dbReference type="PANTHER" id="PTHR11070:SF45">
    <property type="entry name" value="DNA 3'-5' HELICASE"/>
    <property type="match status" value="1"/>
</dbReference>
<dbReference type="InterPro" id="IPR011528">
    <property type="entry name" value="NERD"/>
</dbReference>
<feature type="domain" description="NERD" evidence="6">
    <location>
        <begin position="16"/>
        <end position="112"/>
    </location>
</feature>
<evidence type="ECO:0000313" key="9">
    <source>
        <dbReference type="Proteomes" id="UP000010164"/>
    </source>
</evidence>
<dbReference type="PANTHER" id="PTHR11070">
    <property type="entry name" value="UVRD / RECB / PCRA DNA HELICASE FAMILY MEMBER"/>
    <property type="match status" value="1"/>
</dbReference>
<protein>
    <submittedName>
        <fullName evidence="8">Uncharacterized protein</fullName>
    </submittedName>
</protein>
<organism evidence="8 9">
    <name type="scientific">Alcanivorax hongdengensis A-11-3</name>
    <dbReference type="NCBI Taxonomy" id="1177179"/>
    <lineage>
        <taxon>Bacteria</taxon>
        <taxon>Pseudomonadati</taxon>
        <taxon>Pseudomonadota</taxon>
        <taxon>Gammaproteobacteria</taxon>
        <taxon>Oceanospirillales</taxon>
        <taxon>Alcanivoracaceae</taxon>
        <taxon>Alcanivorax</taxon>
    </lineage>
</organism>
<proteinExistence type="predicted"/>
<keyword evidence="1" id="KW-0547">Nucleotide-binding</keyword>
<keyword evidence="2" id="KW-0378">Hydrolase</keyword>
<accession>L0W8T0</accession>
<evidence type="ECO:0000259" key="6">
    <source>
        <dbReference type="Pfam" id="PF08378"/>
    </source>
</evidence>
<feature type="domain" description="UvrD-like helicase C-terminal" evidence="7">
    <location>
        <begin position="561"/>
        <end position="624"/>
    </location>
</feature>
<dbReference type="GO" id="GO:0000725">
    <property type="term" value="P:recombinational repair"/>
    <property type="evidence" value="ECO:0007669"/>
    <property type="project" value="TreeGrafter"/>
</dbReference>
<dbReference type="Proteomes" id="UP000010164">
    <property type="component" value="Unassembled WGS sequence"/>
</dbReference>
<dbReference type="GO" id="GO:0005524">
    <property type="term" value="F:ATP binding"/>
    <property type="evidence" value="ECO:0007669"/>
    <property type="project" value="UniProtKB-KW"/>
</dbReference>
<dbReference type="OrthoDB" id="7066673at2"/>
<dbReference type="SUPFAM" id="SSF52540">
    <property type="entry name" value="P-loop containing nucleoside triphosphate hydrolases"/>
    <property type="match status" value="1"/>
</dbReference>
<sequence>MATVIPNLSTLRGMTAGERRLGQRLETLLEDDYTVWYDTPVGRNRRYPDYIILHPGRGLLFLEVKDWKLDTLKRITPRDVEIHTPDGLKTVSNPLQQARQCALTAIKKLQRDEHLQQTCAQHKGKLCFPWGYGVVFPNITRKQWNEAISEEHQELVLPPHRLICRDEMTATADPEVFQEQLWAMFDYAFGDKLSLPQIDRIRWNLFPEIRINAPQQGLFDDGDDEADEESEQSGGQGQGSFSGSRAVAESQPGYSAIPDIVRVMDLQQEQLARSMGEGHRVIHGVAGSGKTLILGYRCLHLAQAVTKPILVLCFNITLAARLRSFVAEKGIEEKVQVHHFHEWCGRQLQTYNVDLIPATPELKPWERQVETVIQAVDNGQIPGAQYSAVMIDEGHDFEQDWLALIVQMIDPDTNSLLLLYDDAQSIYKKRSLKFPLSSAGIQARGRTTILKLNYRNTREILSYAYDFAKDFLQAQDADDDHIPLIAPEMAGASGPPPAFRKFDTFNDEAHYIARCIRKWHQNGQPLNNIAVIYGYNWQAETLQRALKRENLPHAWLKDNASKKAYDANAGRIALLTRQSSKGLEFDTVVLAGLGGLKDDEENLESEVRLLYVGMTRARQQLLLTGSGGNWFVGRFELARCN</sequence>
<dbReference type="Gene3D" id="3.40.50.300">
    <property type="entry name" value="P-loop containing nucleotide triphosphate hydrolases"/>
    <property type="match status" value="2"/>
</dbReference>
<keyword evidence="4" id="KW-0067">ATP-binding</keyword>
<feature type="domain" description="UvrD-like helicase C-terminal" evidence="7">
    <location>
        <begin position="450"/>
        <end position="557"/>
    </location>
</feature>
<dbReference type="PATRIC" id="fig|1177179.3.peg.2964"/>
<dbReference type="InterPro" id="IPR027417">
    <property type="entry name" value="P-loop_NTPase"/>
</dbReference>
<feature type="compositionally biased region" description="Acidic residues" evidence="5">
    <location>
        <begin position="220"/>
        <end position="231"/>
    </location>
</feature>
<dbReference type="GO" id="GO:0043138">
    <property type="term" value="F:3'-5' DNA helicase activity"/>
    <property type="evidence" value="ECO:0007669"/>
    <property type="project" value="TreeGrafter"/>
</dbReference>
<dbReference type="GO" id="GO:0003677">
    <property type="term" value="F:DNA binding"/>
    <property type="evidence" value="ECO:0007669"/>
    <property type="project" value="InterPro"/>
</dbReference>
<evidence type="ECO:0000256" key="1">
    <source>
        <dbReference type="ARBA" id="ARBA00022741"/>
    </source>
</evidence>
<dbReference type="Pfam" id="PF13361">
    <property type="entry name" value="UvrD_C"/>
    <property type="match status" value="2"/>
</dbReference>
<dbReference type="eggNOG" id="COG0210">
    <property type="taxonomic scope" value="Bacteria"/>
</dbReference>
<dbReference type="RefSeq" id="WP_008930182.1">
    <property type="nucleotide sequence ID" value="NZ_AMRJ01000033.1"/>
</dbReference>
<dbReference type="InterPro" id="IPR014017">
    <property type="entry name" value="DNA_helicase_UvrD-like_C"/>
</dbReference>
<dbReference type="Pfam" id="PF08378">
    <property type="entry name" value="NERD"/>
    <property type="match status" value="1"/>
</dbReference>
<evidence type="ECO:0000256" key="4">
    <source>
        <dbReference type="ARBA" id="ARBA00022840"/>
    </source>
</evidence>
<gene>
    <name evidence="8" type="ORF">A11A3_15062</name>
</gene>
<keyword evidence="3" id="KW-0347">Helicase</keyword>
<evidence type="ECO:0000313" key="8">
    <source>
        <dbReference type="EMBL" id="EKF73133.1"/>
    </source>
</evidence>
<dbReference type="GO" id="GO:0005829">
    <property type="term" value="C:cytosol"/>
    <property type="evidence" value="ECO:0007669"/>
    <property type="project" value="TreeGrafter"/>
</dbReference>
<evidence type="ECO:0000256" key="2">
    <source>
        <dbReference type="ARBA" id="ARBA00022801"/>
    </source>
</evidence>
<dbReference type="AlphaFoldDB" id="L0W8T0"/>
<evidence type="ECO:0000256" key="3">
    <source>
        <dbReference type="ARBA" id="ARBA00022806"/>
    </source>
</evidence>
<feature type="region of interest" description="Disordered" evidence="5">
    <location>
        <begin position="216"/>
        <end position="246"/>
    </location>
</feature>
<dbReference type="EMBL" id="AMRJ01000033">
    <property type="protein sequence ID" value="EKF73133.1"/>
    <property type="molecule type" value="Genomic_DNA"/>
</dbReference>
<dbReference type="Pfam" id="PF13245">
    <property type="entry name" value="AAA_19"/>
    <property type="match status" value="1"/>
</dbReference>
<evidence type="ECO:0000256" key="5">
    <source>
        <dbReference type="SAM" id="MobiDB-lite"/>
    </source>
</evidence>
<keyword evidence="9" id="KW-1185">Reference proteome</keyword>
<reference evidence="8 9" key="1">
    <citation type="journal article" date="2012" name="J. Bacteriol.">
        <title>Genome Sequence of the Alkane-Degrading Bacterium Alcanivorax hongdengensis Type Strain A-11-3.</title>
        <authorList>
            <person name="Lai Q."/>
            <person name="Shao Z."/>
        </authorList>
    </citation>
    <scope>NUCLEOTIDE SEQUENCE [LARGE SCALE GENOMIC DNA]</scope>
    <source>
        <strain evidence="8 9">A-11-3</strain>
    </source>
</reference>
<dbReference type="GO" id="GO:0016787">
    <property type="term" value="F:hydrolase activity"/>
    <property type="evidence" value="ECO:0007669"/>
    <property type="project" value="UniProtKB-KW"/>
</dbReference>
<dbReference type="STRING" id="1177179.A11A3_15062"/>
<name>L0W8T0_9GAMM</name>
<dbReference type="InterPro" id="IPR000212">
    <property type="entry name" value="DNA_helicase_UvrD/REP"/>
</dbReference>
<dbReference type="CDD" id="cd18807">
    <property type="entry name" value="SF1_C_UvrD"/>
    <property type="match status" value="1"/>
</dbReference>
<comment type="caution">
    <text evidence="8">The sequence shown here is derived from an EMBL/GenBank/DDBJ whole genome shotgun (WGS) entry which is preliminary data.</text>
</comment>